<protein>
    <submittedName>
        <fullName evidence="1">Uncharacterized protein</fullName>
    </submittedName>
</protein>
<name>A0ABQ3CYV4_9RHOB</name>
<sequence length="205" mass="22822">MNAGAVEQLSTTLTDQIALNAPSKTDWCKRPKTWSASQSRLPIANAEKTQKICDSVILFHDCPLGNIQLEQTTSSQNETTANFALSIKVGKFEGSYLSLVVTLPNDAIIDLSPNHILQSNLLIDCDPSMDIYARLNLQSKSGTQQIIRTFDPTDLGHLVNFDLVGHITQVRVIDKSWIDVSFDNPENQTIVLHDLTCFRRRRAAI</sequence>
<accession>A0ABQ3CYV4</accession>
<dbReference type="EMBL" id="BMZF01000002">
    <property type="protein sequence ID" value="GHA48023.1"/>
    <property type="molecule type" value="Genomic_DNA"/>
</dbReference>
<dbReference type="Proteomes" id="UP000634455">
    <property type="component" value="Unassembled WGS sequence"/>
</dbReference>
<proteinExistence type="predicted"/>
<evidence type="ECO:0000313" key="2">
    <source>
        <dbReference type="Proteomes" id="UP000634455"/>
    </source>
</evidence>
<comment type="caution">
    <text evidence="1">The sequence shown here is derived from an EMBL/GenBank/DDBJ whole genome shotgun (WGS) entry which is preliminary data.</text>
</comment>
<keyword evidence="2" id="KW-1185">Reference proteome</keyword>
<evidence type="ECO:0000313" key="1">
    <source>
        <dbReference type="EMBL" id="GHA48023.1"/>
    </source>
</evidence>
<gene>
    <name evidence="1" type="ORF">GCM10008927_11210</name>
</gene>
<dbReference type="InterPro" id="IPR045514">
    <property type="entry name" value="DUF6478"/>
</dbReference>
<organism evidence="1 2">
    <name type="scientific">Paramylibacter ulvae</name>
    <dbReference type="NCBI Taxonomy" id="1651968"/>
    <lineage>
        <taxon>Bacteria</taxon>
        <taxon>Pseudomonadati</taxon>
        <taxon>Pseudomonadota</taxon>
        <taxon>Alphaproteobacteria</taxon>
        <taxon>Rhodobacterales</taxon>
        <taxon>Paracoccaceae</taxon>
        <taxon>Paramylibacter</taxon>
    </lineage>
</organism>
<dbReference type="Pfam" id="PF20086">
    <property type="entry name" value="DUF6478"/>
    <property type="match status" value="1"/>
</dbReference>
<reference evidence="2" key="1">
    <citation type="journal article" date="2019" name="Int. J. Syst. Evol. Microbiol.">
        <title>The Global Catalogue of Microorganisms (GCM) 10K type strain sequencing project: providing services to taxonomists for standard genome sequencing and annotation.</title>
        <authorList>
            <consortium name="The Broad Institute Genomics Platform"/>
            <consortium name="The Broad Institute Genome Sequencing Center for Infectious Disease"/>
            <person name="Wu L."/>
            <person name="Ma J."/>
        </authorList>
    </citation>
    <scope>NUCLEOTIDE SEQUENCE [LARGE SCALE GENOMIC DNA]</scope>
    <source>
        <strain evidence="2">KCTC 32465</strain>
    </source>
</reference>